<evidence type="ECO:0000313" key="2">
    <source>
        <dbReference type="EMBL" id="ABO58012.1"/>
    </source>
</evidence>
<evidence type="ECO:0000313" key="3">
    <source>
        <dbReference type="Proteomes" id="UP000002287"/>
    </source>
</evidence>
<dbReference type="Proteomes" id="UP000002287">
    <property type="component" value="Chromosome 2"/>
</dbReference>
<dbReference type="KEGG" id="bvi:Bcep1808_5061"/>
<dbReference type="EMBL" id="CP000615">
    <property type="protein sequence ID" value="ABO58012.1"/>
    <property type="molecule type" value="Genomic_DNA"/>
</dbReference>
<reference evidence="3" key="1">
    <citation type="submission" date="2007-03" db="EMBL/GenBank/DDBJ databases">
        <title>Complete sequence of chromosome 2 of Burkholderia vietnamiensis G4.</title>
        <authorList>
            <consortium name="US DOE Joint Genome Institute"/>
            <person name="Copeland A."/>
            <person name="Lucas S."/>
            <person name="Lapidus A."/>
            <person name="Barry K."/>
            <person name="Detter J.C."/>
            <person name="Glavina del Rio T."/>
            <person name="Hammon N."/>
            <person name="Israni S."/>
            <person name="Dalin E."/>
            <person name="Tice H."/>
            <person name="Pitluck S."/>
            <person name="Chain P."/>
            <person name="Malfatti S."/>
            <person name="Shin M."/>
            <person name="Vergez L."/>
            <person name="Schmutz J."/>
            <person name="Larimer F."/>
            <person name="Land M."/>
            <person name="Hauser L."/>
            <person name="Kyrpides N."/>
            <person name="Tiedje J."/>
            <person name="Richardson P."/>
        </authorList>
    </citation>
    <scope>NUCLEOTIDE SEQUENCE [LARGE SCALE GENOMIC DNA]</scope>
    <source>
        <strain evidence="3">G4 / LMG 22486</strain>
    </source>
</reference>
<proteinExistence type="predicted"/>
<feature type="region of interest" description="Disordered" evidence="1">
    <location>
        <begin position="65"/>
        <end position="88"/>
    </location>
</feature>
<protein>
    <submittedName>
        <fullName evidence="2">Uncharacterized protein</fullName>
    </submittedName>
</protein>
<accession>A4JP09</accession>
<dbReference type="HOGENOM" id="CLU_2463232_0_0_4"/>
<gene>
    <name evidence="2" type="ordered locus">Bcep1808_5061</name>
</gene>
<name>A4JP09_BURVG</name>
<dbReference type="AlphaFoldDB" id="A4JP09"/>
<organism evidence="2 3">
    <name type="scientific">Burkholderia vietnamiensis (strain G4 / LMG 22486)</name>
    <name type="common">Burkholderia cepacia (strain R1808)</name>
    <dbReference type="NCBI Taxonomy" id="269482"/>
    <lineage>
        <taxon>Bacteria</taxon>
        <taxon>Pseudomonadati</taxon>
        <taxon>Pseudomonadota</taxon>
        <taxon>Betaproteobacteria</taxon>
        <taxon>Burkholderiales</taxon>
        <taxon>Burkholderiaceae</taxon>
        <taxon>Burkholderia</taxon>
        <taxon>Burkholderia cepacia complex</taxon>
    </lineage>
</organism>
<sequence>MRETTVASSHPHGAVAIAANPAPVSRATGAMSTQRGVLHCTSTALPHRRASCLIPLAPFLHIGRSRNRATDAPAPCRAPDDNLTETAT</sequence>
<evidence type="ECO:0000256" key="1">
    <source>
        <dbReference type="SAM" id="MobiDB-lite"/>
    </source>
</evidence>